<dbReference type="GO" id="GO:0016020">
    <property type="term" value="C:membrane"/>
    <property type="evidence" value="ECO:0007669"/>
    <property type="project" value="GOC"/>
</dbReference>
<dbReference type="PANTHER" id="PTHR31302:SF25">
    <property type="entry name" value="PHOSPHOESTERASE"/>
    <property type="match status" value="1"/>
</dbReference>
<accession>A0A8J8GC53</accession>
<evidence type="ECO:0000313" key="6">
    <source>
        <dbReference type="EMBL" id="NSL50697.1"/>
    </source>
</evidence>
<evidence type="ECO:0000256" key="2">
    <source>
        <dbReference type="ARBA" id="ARBA00022723"/>
    </source>
</evidence>
<comment type="caution">
    <text evidence="6">The sequence shown here is derived from an EMBL/GenBank/DDBJ whole genome shotgun (WGS) entry which is preliminary data.</text>
</comment>
<dbReference type="EMBL" id="JABTTE010000002">
    <property type="protein sequence ID" value="NSL50697.1"/>
    <property type="molecule type" value="Genomic_DNA"/>
</dbReference>
<dbReference type="InterPro" id="IPR051158">
    <property type="entry name" value="Metallophosphoesterase_sf"/>
</dbReference>
<dbReference type="RefSeq" id="WP_173729888.1">
    <property type="nucleotide sequence ID" value="NZ_JABTTE010000002.1"/>
</dbReference>
<dbReference type="GO" id="GO:0008758">
    <property type="term" value="F:UDP-2,3-diacylglucosamine hydrolase activity"/>
    <property type="evidence" value="ECO:0007669"/>
    <property type="project" value="TreeGrafter"/>
</dbReference>
<dbReference type="Proteomes" id="UP000625804">
    <property type="component" value="Unassembled WGS sequence"/>
</dbReference>
<dbReference type="FunFam" id="3.60.21.10:FF:000028">
    <property type="entry name" value="Putative metallophosphoesterase"/>
    <property type="match status" value="1"/>
</dbReference>
<proteinExistence type="inferred from homology"/>
<sequence length="290" mass="32996">MKIESEKISRRSFLKQLFKFSFGTVLLSSLGLTYARYIEPKQLRISRIQLQSEKIPKSFDKIKMILFSDTHLGFNYSVEQFSNLIASINEAMPDIVLFTGDLIDAPNKYKEIGPVTQLLKELRAPLGKFSIYGNHDHGGYGTEIYKMIMEEANFELLKNEHKKIYNKMSDFIYISGLDDGMLGKPNPEKTFENIDTNVFTILLAHQPDLVEMVKDYPIDVQLSGHSHGGQIQLPFIGPIFTPSGSTNYVEGFYEVGATQLYVNRGIGTTRVPFRFLCPPELTIFTLRSLQ</sequence>
<comment type="cofactor">
    <cofactor evidence="1">
        <name>a divalent metal cation</name>
        <dbReference type="ChEBI" id="CHEBI:60240"/>
    </cofactor>
</comment>
<dbReference type="AlphaFoldDB" id="A0A8J8GC53"/>
<evidence type="ECO:0000259" key="5">
    <source>
        <dbReference type="Pfam" id="PF00149"/>
    </source>
</evidence>
<keyword evidence="7" id="KW-1185">Reference proteome</keyword>
<comment type="similarity">
    <text evidence="4">Belongs to the metallophosphoesterase superfamily.</text>
</comment>
<keyword evidence="2" id="KW-0479">Metal-binding</keyword>
<evidence type="ECO:0000313" key="7">
    <source>
        <dbReference type="Proteomes" id="UP000625804"/>
    </source>
</evidence>
<dbReference type="InterPro" id="IPR029052">
    <property type="entry name" value="Metallo-depent_PP-like"/>
</dbReference>
<keyword evidence="3" id="KW-0378">Hydrolase</keyword>
<dbReference type="CDD" id="cd07385">
    <property type="entry name" value="MPP_YkuE_C"/>
    <property type="match status" value="1"/>
</dbReference>
<evidence type="ECO:0000256" key="3">
    <source>
        <dbReference type="ARBA" id="ARBA00022801"/>
    </source>
</evidence>
<dbReference type="PANTHER" id="PTHR31302">
    <property type="entry name" value="TRANSMEMBRANE PROTEIN WITH METALLOPHOSPHOESTERASE DOMAIN-RELATED"/>
    <property type="match status" value="1"/>
</dbReference>
<feature type="domain" description="Calcineurin-like phosphoesterase" evidence="5">
    <location>
        <begin position="63"/>
        <end position="228"/>
    </location>
</feature>
<evidence type="ECO:0000256" key="4">
    <source>
        <dbReference type="ARBA" id="ARBA00061089"/>
    </source>
</evidence>
<dbReference type="Pfam" id="PF00149">
    <property type="entry name" value="Metallophos"/>
    <property type="match status" value="1"/>
</dbReference>
<dbReference type="GO" id="GO:0046872">
    <property type="term" value="F:metal ion binding"/>
    <property type="evidence" value="ECO:0007669"/>
    <property type="project" value="UniProtKB-KW"/>
</dbReference>
<dbReference type="GO" id="GO:0009245">
    <property type="term" value="P:lipid A biosynthetic process"/>
    <property type="evidence" value="ECO:0007669"/>
    <property type="project" value="TreeGrafter"/>
</dbReference>
<dbReference type="InterPro" id="IPR004843">
    <property type="entry name" value="Calcineurin-like_PHP"/>
</dbReference>
<gene>
    <name evidence="6" type="ORF">HR057_02835</name>
</gene>
<dbReference type="Gene3D" id="3.60.21.10">
    <property type="match status" value="1"/>
</dbReference>
<organism evidence="6 7">
    <name type="scientific">Calidifontibacillus erzurumensis</name>
    <dbReference type="NCBI Taxonomy" id="2741433"/>
    <lineage>
        <taxon>Bacteria</taxon>
        <taxon>Bacillati</taxon>
        <taxon>Bacillota</taxon>
        <taxon>Bacilli</taxon>
        <taxon>Bacillales</taxon>
        <taxon>Bacillaceae</taxon>
        <taxon>Calidifontibacillus/Schinkia group</taxon>
        <taxon>Calidifontibacillus</taxon>
    </lineage>
</organism>
<reference evidence="6" key="1">
    <citation type="submission" date="2020-06" db="EMBL/GenBank/DDBJ databases">
        <title>A novel thermopfilic bacterium from Erzurum, Turkey.</title>
        <authorList>
            <person name="Adiguzel A."/>
            <person name="Ay H."/>
            <person name="Baltaci M.O."/>
        </authorList>
    </citation>
    <scope>NUCLEOTIDE SEQUENCE</scope>
    <source>
        <strain evidence="6">P2</strain>
    </source>
</reference>
<dbReference type="SUPFAM" id="SSF56300">
    <property type="entry name" value="Metallo-dependent phosphatases"/>
    <property type="match status" value="1"/>
</dbReference>
<protein>
    <submittedName>
        <fullName evidence="6">Metallophosphoesterase</fullName>
    </submittedName>
</protein>
<evidence type="ECO:0000256" key="1">
    <source>
        <dbReference type="ARBA" id="ARBA00001968"/>
    </source>
</evidence>
<name>A0A8J8GC53_9BACI</name>